<keyword evidence="2" id="KW-1185">Reference proteome</keyword>
<organism evidence="1 2">
    <name type="scientific">Tahibacter amnicola</name>
    <dbReference type="NCBI Taxonomy" id="2976241"/>
    <lineage>
        <taxon>Bacteria</taxon>
        <taxon>Pseudomonadati</taxon>
        <taxon>Pseudomonadota</taxon>
        <taxon>Gammaproteobacteria</taxon>
        <taxon>Lysobacterales</taxon>
        <taxon>Rhodanobacteraceae</taxon>
        <taxon>Tahibacter</taxon>
    </lineage>
</organism>
<dbReference type="Proteomes" id="UP001064632">
    <property type="component" value="Chromosome"/>
</dbReference>
<name>A0ABY6BG20_9GAMM</name>
<dbReference type="RefSeq" id="WP_261695509.1">
    <property type="nucleotide sequence ID" value="NZ_CP104694.1"/>
</dbReference>
<protein>
    <submittedName>
        <fullName evidence="1">Uncharacterized protein</fullName>
    </submittedName>
</protein>
<gene>
    <name evidence="1" type="ORF">N4264_02540</name>
</gene>
<proteinExistence type="predicted"/>
<reference evidence="1" key="1">
    <citation type="submission" date="2022-09" db="EMBL/GenBank/DDBJ databases">
        <title>Tahibacter sp. nov., isolated from a fresh water.</title>
        <authorList>
            <person name="Baek J.H."/>
            <person name="Lee J.K."/>
            <person name="Kim J.M."/>
            <person name="Jeon C.O."/>
        </authorList>
    </citation>
    <scope>NUCLEOTIDE SEQUENCE</scope>
    <source>
        <strain evidence="1">W38</strain>
    </source>
</reference>
<accession>A0ABY6BG20</accession>
<dbReference type="EMBL" id="CP104694">
    <property type="protein sequence ID" value="UXI68551.1"/>
    <property type="molecule type" value="Genomic_DNA"/>
</dbReference>
<evidence type="ECO:0000313" key="2">
    <source>
        <dbReference type="Proteomes" id="UP001064632"/>
    </source>
</evidence>
<evidence type="ECO:0000313" key="1">
    <source>
        <dbReference type="EMBL" id="UXI68551.1"/>
    </source>
</evidence>
<sequence length="381" mass="41021">MTDLLHSPAVLALELPPGALPERRVFSREETEHLAGLLAEDLCKLLPGAESTHLVLAGALFDQTQLLRPGWPVFAELAELAQRGLPAADPTPRVLAFGAHEGAMPTPVLQPEPALGSGAMLFLPWMFCGESSAVQALGQRMERDFVARGEAGARTSDALMRLTGLRLEHARYLTRHDVCALSCVQLEHAGLSALWQMLEPALLSPDNTAEALSSRGRRWHYAKGSAYTTVPDYAAWHAEHGNVLAPADRAHAYAGSLFELRQFAALLAAHRVPLRFDDSAAQCPWPVQQLAVVDPSLPPARLFAHEARGLGIVAVTAAQPIGSSAWRILAHAWPLDTTSLAALTTHFADQFGAEPQLQRLGTLVLDSAATQLDLPPLAQVH</sequence>